<accession>A0ABV7A182</accession>
<keyword evidence="2" id="KW-1003">Cell membrane</keyword>
<feature type="transmembrane region" description="Helical" evidence="6">
    <location>
        <begin position="104"/>
        <end position="123"/>
    </location>
</feature>
<protein>
    <submittedName>
        <fullName evidence="7">LptF/LptG family permease</fullName>
    </submittedName>
</protein>
<gene>
    <name evidence="7" type="ORF">ACFOOR_14620</name>
</gene>
<feature type="transmembrane region" description="Helical" evidence="6">
    <location>
        <begin position="12"/>
        <end position="34"/>
    </location>
</feature>
<comment type="subcellular location">
    <subcellularLocation>
        <location evidence="1">Cell membrane</location>
        <topology evidence="1">Multi-pass membrane protein</topology>
    </subcellularLocation>
</comment>
<feature type="transmembrane region" description="Helical" evidence="6">
    <location>
        <begin position="54"/>
        <end position="83"/>
    </location>
</feature>
<evidence type="ECO:0000256" key="2">
    <source>
        <dbReference type="ARBA" id="ARBA00022475"/>
    </source>
</evidence>
<keyword evidence="4 6" id="KW-1133">Transmembrane helix</keyword>
<dbReference type="Pfam" id="PF03739">
    <property type="entry name" value="LptF_LptG"/>
    <property type="match status" value="1"/>
</dbReference>
<dbReference type="InterPro" id="IPR005495">
    <property type="entry name" value="LptG/LptF_permease"/>
</dbReference>
<sequence>MIPFSSRLSRYLAIQMLAGLALSFGVIVTIILLVDFVEQTRAIGTRVDIPATDLFMLTLMRAPLLIEQTLPFIFLFGILTALFRLNRRSELIVMRASGYSAWRIVAPAVWMSLIGGLLGAMALNPIGSALNARYEAQEAALTRSGNSNRVESNPIWLRELTEDGYVIIAAADVDGDAGSVTRPRFLYYRQVDGGRPVFDRRIDADRAVLRGGFWGLENAIESTPGQEAEAMDALSLPTAIERQALFERSRSPRTIAFWDLPGVILAAREAGLTTHRFELRWQTLLALPLTLIAVSLLAAAATLRLYRLGGAASFALAGGAAGFLVYFVQELLASFGSSAALPPITAAWAAPTITALLALAYLASTEDG</sequence>
<keyword evidence="5 6" id="KW-0472">Membrane</keyword>
<proteinExistence type="predicted"/>
<evidence type="ECO:0000313" key="8">
    <source>
        <dbReference type="Proteomes" id="UP001595379"/>
    </source>
</evidence>
<reference evidence="8" key="1">
    <citation type="journal article" date="2019" name="Int. J. Syst. Evol. Microbiol.">
        <title>The Global Catalogue of Microorganisms (GCM) 10K type strain sequencing project: providing services to taxonomists for standard genome sequencing and annotation.</title>
        <authorList>
            <consortium name="The Broad Institute Genomics Platform"/>
            <consortium name="The Broad Institute Genome Sequencing Center for Infectious Disease"/>
            <person name="Wu L."/>
            <person name="Ma J."/>
        </authorList>
    </citation>
    <scope>NUCLEOTIDE SEQUENCE [LARGE SCALE GENOMIC DNA]</scope>
    <source>
        <strain evidence="8">KCTC 52487</strain>
    </source>
</reference>
<feature type="transmembrane region" description="Helical" evidence="6">
    <location>
        <begin position="308"/>
        <end position="328"/>
    </location>
</feature>
<name>A0ABV7A182_9PROT</name>
<evidence type="ECO:0000256" key="3">
    <source>
        <dbReference type="ARBA" id="ARBA00022692"/>
    </source>
</evidence>
<evidence type="ECO:0000256" key="1">
    <source>
        <dbReference type="ARBA" id="ARBA00004651"/>
    </source>
</evidence>
<evidence type="ECO:0000256" key="4">
    <source>
        <dbReference type="ARBA" id="ARBA00022989"/>
    </source>
</evidence>
<organism evidence="7 8">
    <name type="scientific">Hyphobacterium vulgare</name>
    <dbReference type="NCBI Taxonomy" id="1736751"/>
    <lineage>
        <taxon>Bacteria</taxon>
        <taxon>Pseudomonadati</taxon>
        <taxon>Pseudomonadota</taxon>
        <taxon>Alphaproteobacteria</taxon>
        <taxon>Maricaulales</taxon>
        <taxon>Maricaulaceae</taxon>
        <taxon>Hyphobacterium</taxon>
    </lineage>
</organism>
<keyword evidence="8" id="KW-1185">Reference proteome</keyword>
<dbReference type="Proteomes" id="UP001595379">
    <property type="component" value="Unassembled WGS sequence"/>
</dbReference>
<evidence type="ECO:0000256" key="6">
    <source>
        <dbReference type="SAM" id="Phobius"/>
    </source>
</evidence>
<feature type="transmembrane region" description="Helical" evidence="6">
    <location>
        <begin position="340"/>
        <end position="363"/>
    </location>
</feature>
<evidence type="ECO:0000313" key="7">
    <source>
        <dbReference type="EMBL" id="MFC2927339.1"/>
    </source>
</evidence>
<feature type="transmembrane region" description="Helical" evidence="6">
    <location>
        <begin position="281"/>
        <end position="301"/>
    </location>
</feature>
<keyword evidence="3 6" id="KW-0812">Transmembrane</keyword>
<dbReference type="PANTHER" id="PTHR33529:SF2">
    <property type="entry name" value="LIPOPOLYSACCHARIDE EXPORT SYSTEM PERMEASE PROTEIN LPTG"/>
    <property type="match status" value="1"/>
</dbReference>
<dbReference type="RefSeq" id="WP_343163324.1">
    <property type="nucleotide sequence ID" value="NZ_JBHRSV010000028.1"/>
</dbReference>
<comment type="caution">
    <text evidence="7">The sequence shown here is derived from an EMBL/GenBank/DDBJ whole genome shotgun (WGS) entry which is preliminary data.</text>
</comment>
<evidence type="ECO:0000256" key="5">
    <source>
        <dbReference type="ARBA" id="ARBA00023136"/>
    </source>
</evidence>
<dbReference type="EMBL" id="JBHRSV010000028">
    <property type="protein sequence ID" value="MFC2927339.1"/>
    <property type="molecule type" value="Genomic_DNA"/>
</dbReference>
<dbReference type="PANTHER" id="PTHR33529">
    <property type="entry name" value="SLR0882 PROTEIN-RELATED"/>
    <property type="match status" value="1"/>
</dbReference>